<protein>
    <recommendedName>
        <fullName evidence="3">DUF2262 domain-containing protein</fullName>
    </recommendedName>
</protein>
<dbReference type="Proteomes" id="UP000768471">
    <property type="component" value="Unassembled WGS sequence"/>
</dbReference>
<reference evidence="1 2" key="1">
    <citation type="submission" date="2020-09" db="EMBL/GenBank/DDBJ databases">
        <title>Eikenella S3660 sp. nov., isolated from a throat swab.</title>
        <authorList>
            <person name="Buhl M."/>
        </authorList>
    </citation>
    <scope>NUCLEOTIDE SEQUENCE [LARGE SCALE GENOMIC DNA]</scope>
    <source>
        <strain evidence="1 2">S3360</strain>
    </source>
</reference>
<dbReference type="EMBL" id="JACSGR010000007">
    <property type="protein sequence ID" value="MBH5329953.1"/>
    <property type="molecule type" value="Genomic_DNA"/>
</dbReference>
<accession>A0ABS0NCB3</accession>
<sequence>MLKKTFNLPLIGQLTMQGRRKTWEGKWLIPEFGPEGFNVTIYAELDGPTAAQQNVLQTFYQNRSEILDLIRDELLSCLNSGDWDIPDSPAITAENIWQFLSPEIITLDNPGDKRSYYGNGADMLLSIGWLGSWSEDYGIQVYLKNGIEFDGIGSE</sequence>
<dbReference type="RefSeq" id="WP_197903798.1">
    <property type="nucleotide sequence ID" value="NZ_JACSGR010000007.1"/>
</dbReference>
<keyword evidence="2" id="KW-1185">Reference proteome</keyword>
<organism evidence="1 2">
    <name type="scientific">Eikenella glucosivorans</name>
    <dbReference type="NCBI Taxonomy" id="2766967"/>
    <lineage>
        <taxon>Bacteria</taxon>
        <taxon>Pseudomonadati</taxon>
        <taxon>Pseudomonadota</taxon>
        <taxon>Betaproteobacteria</taxon>
        <taxon>Neisseriales</taxon>
        <taxon>Neisseriaceae</taxon>
        <taxon>Eikenella</taxon>
    </lineage>
</organism>
<evidence type="ECO:0008006" key="3">
    <source>
        <dbReference type="Google" id="ProtNLM"/>
    </source>
</evidence>
<comment type="caution">
    <text evidence="1">The sequence shown here is derived from an EMBL/GenBank/DDBJ whole genome shotgun (WGS) entry which is preliminary data.</text>
</comment>
<evidence type="ECO:0000313" key="1">
    <source>
        <dbReference type="EMBL" id="MBH5329953.1"/>
    </source>
</evidence>
<proteinExistence type="predicted"/>
<gene>
    <name evidence="1" type="ORF">H9Q10_09775</name>
</gene>
<evidence type="ECO:0000313" key="2">
    <source>
        <dbReference type="Proteomes" id="UP000768471"/>
    </source>
</evidence>
<name>A0ABS0NCB3_9NEIS</name>